<dbReference type="PANTHER" id="PTHR40590:SF1">
    <property type="entry name" value="CYTOPLASMIC PROTEIN"/>
    <property type="match status" value="1"/>
</dbReference>
<feature type="chain" id="PRO_5035298457" evidence="1">
    <location>
        <begin position="20"/>
        <end position="286"/>
    </location>
</feature>
<protein>
    <submittedName>
        <fullName evidence="2">Lipoprotein</fullName>
    </submittedName>
</protein>
<keyword evidence="2" id="KW-0449">Lipoprotein</keyword>
<sequence>MRKTLLLAAGILTASLAFSQTPHTLLWRISGKNMSRPSYLFGTMHVLCSKDAALSDSLKAAIAGCDELYFEINLSDMAGMLNSMKYMRMNDNQKLSDLLKPDEYARVKDYFARHASMLPFSLLERFKPMLISGLVEEQALDCETTDGMELMIMKEARHSKPINGLETAEFQAGLFDSIPYETQAKELVNYIDSSEENKQMTRQLVDLYNHQDLDGIDELSRKEEGGMTGYMDLLLYGRNRKWAKNLDGLLGKKSLLVAVGAAHLPGSTGVIELLRKEGYTVEPVKN</sequence>
<evidence type="ECO:0000313" key="2">
    <source>
        <dbReference type="EMBL" id="GGA83464.1"/>
    </source>
</evidence>
<reference evidence="2" key="1">
    <citation type="journal article" date="2014" name="Int. J. Syst. Evol. Microbiol.">
        <title>Complete genome sequence of Corynebacterium casei LMG S-19264T (=DSM 44701T), isolated from a smear-ripened cheese.</title>
        <authorList>
            <consortium name="US DOE Joint Genome Institute (JGI-PGF)"/>
            <person name="Walter F."/>
            <person name="Albersmeier A."/>
            <person name="Kalinowski J."/>
            <person name="Ruckert C."/>
        </authorList>
    </citation>
    <scope>NUCLEOTIDE SEQUENCE</scope>
    <source>
        <strain evidence="2">CGMCC 1.15448</strain>
    </source>
</reference>
<dbReference type="RefSeq" id="WP_188927847.1">
    <property type="nucleotide sequence ID" value="NZ_BMJC01000001.1"/>
</dbReference>
<feature type="signal peptide" evidence="1">
    <location>
        <begin position="1"/>
        <end position="19"/>
    </location>
</feature>
<proteinExistence type="predicted"/>
<dbReference type="InterPro" id="IPR002816">
    <property type="entry name" value="TraB/PrgY/GumN_fam"/>
</dbReference>
<dbReference type="Proteomes" id="UP000607559">
    <property type="component" value="Unassembled WGS sequence"/>
</dbReference>
<dbReference type="Pfam" id="PF01963">
    <property type="entry name" value="TraB_PrgY_gumN"/>
    <property type="match status" value="1"/>
</dbReference>
<evidence type="ECO:0000256" key="1">
    <source>
        <dbReference type="SAM" id="SignalP"/>
    </source>
</evidence>
<evidence type="ECO:0000313" key="3">
    <source>
        <dbReference type="Proteomes" id="UP000607559"/>
    </source>
</evidence>
<dbReference type="EMBL" id="BMJC01000001">
    <property type="protein sequence ID" value="GGA83464.1"/>
    <property type="molecule type" value="Genomic_DNA"/>
</dbReference>
<comment type="caution">
    <text evidence="2">The sequence shown here is derived from an EMBL/GenBank/DDBJ whole genome shotgun (WGS) entry which is preliminary data.</text>
</comment>
<gene>
    <name evidence="2" type="ORF">GCM10011511_03180</name>
</gene>
<organism evidence="2 3">
    <name type="scientific">Puia dinghuensis</name>
    <dbReference type="NCBI Taxonomy" id="1792502"/>
    <lineage>
        <taxon>Bacteria</taxon>
        <taxon>Pseudomonadati</taxon>
        <taxon>Bacteroidota</taxon>
        <taxon>Chitinophagia</taxon>
        <taxon>Chitinophagales</taxon>
        <taxon>Chitinophagaceae</taxon>
        <taxon>Puia</taxon>
    </lineage>
</organism>
<dbReference type="CDD" id="cd14789">
    <property type="entry name" value="Tiki"/>
    <property type="match status" value="1"/>
</dbReference>
<reference evidence="2" key="2">
    <citation type="submission" date="2020-09" db="EMBL/GenBank/DDBJ databases">
        <authorList>
            <person name="Sun Q."/>
            <person name="Zhou Y."/>
        </authorList>
    </citation>
    <scope>NUCLEOTIDE SEQUENCE</scope>
    <source>
        <strain evidence="2">CGMCC 1.15448</strain>
    </source>
</reference>
<accession>A0A8J2U715</accession>
<dbReference type="InterPro" id="IPR047111">
    <property type="entry name" value="YbaP-like"/>
</dbReference>
<keyword evidence="1" id="KW-0732">Signal</keyword>
<dbReference type="PANTHER" id="PTHR40590">
    <property type="entry name" value="CYTOPLASMIC PROTEIN-RELATED"/>
    <property type="match status" value="1"/>
</dbReference>
<name>A0A8J2U715_9BACT</name>
<keyword evidence="3" id="KW-1185">Reference proteome</keyword>
<dbReference type="AlphaFoldDB" id="A0A8J2U715"/>